<dbReference type="Gene3D" id="3.30.2170.10">
    <property type="entry name" value="archaeoglobus fulgidus dsm 4304 superfamily"/>
    <property type="match status" value="1"/>
</dbReference>
<dbReference type="GO" id="GO:0003727">
    <property type="term" value="F:single-stranded RNA binding"/>
    <property type="evidence" value="ECO:0007669"/>
    <property type="project" value="TreeGrafter"/>
</dbReference>
<keyword evidence="2" id="KW-0963">Cytoplasm</keyword>
<dbReference type="GeneID" id="111123536"/>
<dbReference type="HAMAP" id="MF_00801">
    <property type="entry name" value="Endonuclease_5"/>
    <property type="match status" value="1"/>
</dbReference>
<gene>
    <name evidence="7" type="primary">LOC111123536</name>
</gene>
<dbReference type="CDD" id="cd06559">
    <property type="entry name" value="Endonuclease_V"/>
    <property type="match status" value="1"/>
</dbReference>
<dbReference type="InterPro" id="IPR007581">
    <property type="entry name" value="Endonuclease-V"/>
</dbReference>
<keyword evidence="4" id="KW-0255">Endonuclease</keyword>
<dbReference type="PANTHER" id="PTHR28511:SF1">
    <property type="entry name" value="ENDONUCLEASE V"/>
    <property type="match status" value="1"/>
</dbReference>
<evidence type="ECO:0000256" key="4">
    <source>
        <dbReference type="ARBA" id="ARBA00022759"/>
    </source>
</evidence>
<dbReference type="PANTHER" id="PTHR28511">
    <property type="entry name" value="ENDONUCLEASE V"/>
    <property type="match status" value="1"/>
</dbReference>
<evidence type="ECO:0000256" key="5">
    <source>
        <dbReference type="ARBA" id="ARBA00022801"/>
    </source>
</evidence>
<dbReference type="KEGG" id="cvn:111123536"/>
<evidence type="ECO:0000256" key="2">
    <source>
        <dbReference type="ARBA" id="ARBA00022490"/>
    </source>
</evidence>
<dbReference type="Pfam" id="PF04493">
    <property type="entry name" value="Endonuclease_5"/>
    <property type="match status" value="1"/>
</dbReference>
<proteinExistence type="inferred from homology"/>
<keyword evidence="5" id="KW-0378">Hydrolase</keyword>
<evidence type="ECO:0000313" key="6">
    <source>
        <dbReference type="Proteomes" id="UP000694844"/>
    </source>
</evidence>
<dbReference type="AlphaFoldDB" id="A0A8B8D1J5"/>
<protein>
    <submittedName>
        <fullName evidence="7">Endonuclease V-like</fullName>
    </submittedName>
</protein>
<dbReference type="GO" id="GO:0006281">
    <property type="term" value="P:DNA repair"/>
    <property type="evidence" value="ECO:0007669"/>
    <property type="project" value="InterPro"/>
</dbReference>
<organism evidence="6 7">
    <name type="scientific">Crassostrea virginica</name>
    <name type="common">Eastern oyster</name>
    <dbReference type="NCBI Taxonomy" id="6565"/>
    <lineage>
        <taxon>Eukaryota</taxon>
        <taxon>Metazoa</taxon>
        <taxon>Spiralia</taxon>
        <taxon>Lophotrochozoa</taxon>
        <taxon>Mollusca</taxon>
        <taxon>Bivalvia</taxon>
        <taxon>Autobranchia</taxon>
        <taxon>Pteriomorphia</taxon>
        <taxon>Ostreida</taxon>
        <taxon>Ostreoidea</taxon>
        <taxon>Ostreidae</taxon>
        <taxon>Crassostrea</taxon>
    </lineage>
</organism>
<keyword evidence="6" id="KW-1185">Reference proteome</keyword>
<evidence type="ECO:0000256" key="3">
    <source>
        <dbReference type="ARBA" id="ARBA00022722"/>
    </source>
</evidence>
<dbReference type="GO" id="GO:0005730">
    <property type="term" value="C:nucleolus"/>
    <property type="evidence" value="ECO:0007669"/>
    <property type="project" value="TreeGrafter"/>
</dbReference>
<keyword evidence="3" id="KW-0540">Nuclease</keyword>
<name>A0A8B8D1J5_CRAVI</name>
<evidence type="ECO:0000313" key="7">
    <source>
        <dbReference type="RefSeq" id="XP_022321635.1"/>
    </source>
</evidence>
<dbReference type="GO" id="GO:0016891">
    <property type="term" value="F:RNA endonuclease activity producing 5'-phosphomonoesters, hydrolytic mechanism"/>
    <property type="evidence" value="ECO:0007669"/>
    <property type="project" value="TreeGrafter"/>
</dbReference>
<dbReference type="Proteomes" id="UP000694844">
    <property type="component" value="Chromosome 3"/>
</dbReference>
<sequence>MAHKRPITLDEGKEYKPPDPVLEAIKLRWESEQRNLQGKISLEDDRIVKEMLSSSSSDTFYVGGMDISFFEGDNVNACAALVVCSYPDLEVVYEDYKMIELTQPYIPGFLAFREIEFMKMLYENVREKNPKYTPQVIMVDGNGILHPRGLGSASHLGVILNVPCVGVAKNLFCMENEIERDEQHKEQVASLKKAGDTFPLVGSSSGICYGKALRSCEKATNPVYVSPGHGISVDSAVELVYRCSKYRVPQPIRHADLNSREYIRVRAQVKG</sequence>
<reference evidence="7" key="1">
    <citation type="submission" date="2025-08" db="UniProtKB">
        <authorList>
            <consortium name="RefSeq"/>
        </authorList>
    </citation>
    <scope>IDENTIFICATION</scope>
    <source>
        <tissue evidence="7">Whole sample</tissue>
    </source>
</reference>
<accession>A0A8B8D1J5</accession>
<dbReference type="OrthoDB" id="20018at2759"/>
<dbReference type="RefSeq" id="XP_022321635.1">
    <property type="nucleotide sequence ID" value="XM_022465927.1"/>
</dbReference>
<evidence type="ECO:0000256" key="1">
    <source>
        <dbReference type="ARBA" id="ARBA00004496"/>
    </source>
</evidence>
<dbReference type="GO" id="GO:0005737">
    <property type="term" value="C:cytoplasm"/>
    <property type="evidence" value="ECO:0007669"/>
    <property type="project" value="UniProtKB-SubCell"/>
</dbReference>
<comment type="subcellular location">
    <subcellularLocation>
        <location evidence="1">Cytoplasm</location>
    </subcellularLocation>
</comment>